<feature type="region of interest" description="Disordered" evidence="13">
    <location>
        <begin position="513"/>
        <end position="532"/>
    </location>
</feature>
<comment type="subcellular location">
    <subcellularLocation>
        <location evidence="2">Membrane</location>
    </subcellularLocation>
</comment>
<dbReference type="GO" id="GO:0016020">
    <property type="term" value="C:membrane"/>
    <property type="evidence" value="ECO:0007669"/>
    <property type="project" value="UniProtKB-SubCell"/>
</dbReference>
<comment type="caution">
    <text evidence="15">The sequence shown here is derived from an EMBL/GenBank/DDBJ whole genome shotgun (WGS) entry which is preliminary data.</text>
</comment>
<dbReference type="PANTHER" id="PTHR31803">
    <property type="entry name" value="ALTERNATIVE OXIDASE"/>
    <property type="match status" value="1"/>
</dbReference>
<protein>
    <submittedName>
        <fullName evidence="15">Ubiquinol oxidase 4, chloroplastic/chromoplastic</fullName>
    </submittedName>
</protein>
<evidence type="ECO:0000256" key="8">
    <source>
        <dbReference type="ARBA" id="ARBA00022982"/>
    </source>
</evidence>
<keyword evidence="12 14" id="KW-0472">Membrane</keyword>
<evidence type="ECO:0000256" key="13">
    <source>
        <dbReference type="SAM" id="MobiDB-lite"/>
    </source>
</evidence>
<dbReference type="EMBL" id="NBIV01000267">
    <property type="protein sequence ID" value="PXF40695.1"/>
    <property type="molecule type" value="Genomic_DNA"/>
</dbReference>
<evidence type="ECO:0000256" key="4">
    <source>
        <dbReference type="ARBA" id="ARBA00022448"/>
    </source>
</evidence>
<keyword evidence="10" id="KW-0560">Oxidoreductase</keyword>
<keyword evidence="6 14" id="KW-0812">Transmembrane</keyword>
<keyword evidence="11" id="KW-0408">Iron</keyword>
<keyword evidence="7" id="KW-0479">Metal-binding</keyword>
<evidence type="ECO:0000256" key="1">
    <source>
        <dbReference type="ARBA" id="ARBA00001962"/>
    </source>
</evidence>
<evidence type="ECO:0000256" key="7">
    <source>
        <dbReference type="ARBA" id="ARBA00022723"/>
    </source>
</evidence>
<reference evidence="15 16" key="1">
    <citation type="journal article" date="2018" name="Mol. Biol. Evol.">
        <title>Analysis of the draft genome of the red seaweed Gracilariopsis chorda provides insights into genome size evolution in Rhodophyta.</title>
        <authorList>
            <person name="Lee J."/>
            <person name="Yang E.C."/>
            <person name="Graf L."/>
            <person name="Yang J.H."/>
            <person name="Qiu H."/>
            <person name="Zel Zion U."/>
            <person name="Chan C.X."/>
            <person name="Stephens T.G."/>
            <person name="Weber A.P.M."/>
            <person name="Boo G.H."/>
            <person name="Boo S.M."/>
            <person name="Kim K.M."/>
            <person name="Shin Y."/>
            <person name="Jung M."/>
            <person name="Lee S.J."/>
            <person name="Yim H.S."/>
            <person name="Lee J.H."/>
            <person name="Bhattacharya D."/>
            <person name="Yoon H.S."/>
        </authorList>
    </citation>
    <scope>NUCLEOTIDE SEQUENCE [LARGE SCALE GENOMIC DNA]</scope>
    <source>
        <strain evidence="15 16">SKKU-2015</strain>
        <tissue evidence="15">Whole body</tissue>
    </source>
</reference>
<feature type="compositionally biased region" description="Low complexity" evidence="13">
    <location>
        <begin position="155"/>
        <end position="172"/>
    </location>
</feature>
<accession>A0A2V3IF30</accession>
<organism evidence="15 16">
    <name type="scientific">Gracilariopsis chorda</name>
    <dbReference type="NCBI Taxonomy" id="448386"/>
    <lineage>
        <taxon>Eukaryota</taxon>
        <taxon>Rhodophyta</taxon>
        <taxon>Florideophyceae</taxon>
        <taxon>Rhodymeniophycidae</taxon>
        <taxon>Gracilariales</taxon>
        <taxon>Gracilariaceae</taxon>
        <taxon>Gracilariopsis</taxon>
    </lineage>
</organism>
<keyword evidence="16" id="KW-1185">Reference proteome</keyword>
<evidence type="ECO:0000256" key="10">
    <source>
        <dbReference type="ARBA" id="ARBA00023002"/>
    </source>
</evidence>
<dbReference type="Proteomes" id="UP000247409">
    <property type="component" value="Unassembled WGS sequence"/>
</dbReference>
<dbReference type="Pfam" id="PF01786">
    <property type="entry name" value="AOX"/>
    <property type="match status" value="1"/>
</dbReference>
<evidence type="ECO:0000256" key="14">
    <source>
        <dbReference type="SAM" id="Phobius"/>
    </source>
</evidence>
<dbReference type="OrthoDB" id="4493at2759"/>
<dbReference type="PANTHER" id="PTHR31803:SF19">
    <property type="entry name" value="UBIQUINOL OXIDASE"/>
    <property type="match status" value="1"/>
</dbReference>
<evidence type="ECO:0000256" key="6">
    <source>
        <dbReference type="ARBA" id="ARBA00022692"/>
    </source>
</evidence>
<evidence type="ECO:0000313" key="16">
    <source>
        <dbReference type="Proteomes" id="UP000247409"/>
    </source>
</evidence>
<sequence length="911" mass="104477">MPPPPPPPTRSAAKSHASSPLSDNKPATPAKPPRPGSMPASSTTNTDRTEHRSTRRFGRRKEPVGPEEHSRRAALSSKSFRNRLGRGSNKESLLTKAKEVAESLPELPDVGTDKTEAARKKLEQSQKSSAAEGDKPLKSRRKGKRQHSSLFGKRSSTSSSANVSSDTSDSVNEAPPPEPEPLDILRTARISKKMFEGEITHKYAQVQMTAYGQDWATDSFALLHNAMKAEIRELHNMAYVMQRRKMLLTMTHVEVFYEWWSDFHEFLDVALTIEEEVYYTWVSSKDYLRGAFKRSERMRVYGATRKCIQGISEYKEKFLPYLPVGERLEGLLVLMKGFDQLLQHHDEVARALPNYLQTLFNKKEKEANLKEIIAAFRNSDGYNRNLVLLVKWMPDRMMKRWALSHLRTKGLMSFKGWRNVITKEHCNLAKHFEEMITSEEENVGEPVIGAAMAINEEMREHIDKNRTSVRALPNGNGVRCSACSRVAPRRRHTPASTSASPGRDALLRTICVRPPPSPAPPFTPRSRSPLRRSARVPLCPRPVRALLTDDLHNAADDREQEATLLPAQQLDAYFAAEDSPYQPKLGSALRLALNNFRAELSELRIAVARVISVLPPQRFVPPDCLNLTLSNELVWQREQRREAEQAPIQCSPLVNFLYVFMCGLLDKLFEDRPIPRFWVLETVARMPYFAYSSCLHLYATLGWFRSPTLMNMHHAEELNEAYHLAVMESLGGDKRWGDRFLAFHTGLLYYWFLIALFLVSPTESYRFSERLEGHAVDTYEQFLHENEKRLRKLPVPDVAHDYFDNFLYYFEEFQLSREENLGAPRRPRPKLESLYDVFENIVKDEKEHSKTMDACSDYIENGAAFWYNGKSVTGTARLPRVIPSEKRAKFWRRWEQLMDGKNKNNSKSSRS</sequence>
<feature type="compositionally biased region" description="Basic residues" evidence="13">
    <location>
        <begin position="138"/>
        <end position="147"/>
    </location>
</feature>
<dbReference type="AlphaFoldDB" id="A0A2V3IF30"/>
<evidence type="ECO:0000256" key="3">
    <source>
        <dbReference type="ARBA" id="ARBA00008388"/>
    </source>
</evidence>
<keyword evidence="8" id="KW-0249">Electron transport</keyword>
<feature type="compositionally biased region" description="Basic and acidic residues" evidence="13">
    <location>
        <begin position="60"/>
        <end position="71"/>
    </location>
</feature>
<dbReference type="GO" id="GO:0005739">
    <property type="term" value="C:mitochondrion"/>
    <property type="evidence" value="ECO:0007669"/>
    <property type="project" value="TreeGrafter"/>
</dbReference>
<dbReference type="InterPro" id="IPR038659">
    <property type="entry name" value="AOX_sf"/>
</dbReference>
<dbReference type="GO" id="GO:0046872">
    <property type="term" value="F:metal ion binding"/>
    <property type="evidence" value="ECO:0007669"/>
    <property type="project" value="UniProtKB-KW"/>
</dbReference>
<evidence type="ECO:0000256" key="11">
    <source>
        <dbReference type="ARBA" id="ARBA00023004"/>
    </source>
</evidence>
<name>A0A2V3IF30_9FLOR</name>
<keyword evidence="9 14" id="KW-1133">Transmembrane helix</keyword>
<gene>
    <name evidence="15" type="ORF">BWQ96_09597</name>
</gene>
<dbReference type="STRING" id="448386.A0A2V3IF30"/>
<dbReference type="GO" id="GO:0009916">
    <property type="term" value="F:alternative oxidase activity"/>
    <property type="evidence" value="ECO:0007669"/>
    <property type="project" value="InterPro"/>
</dbReference>
<keyword evidence="5" id="KW-0679">Respiratory chain</keyword>
<proteinExistence type="inferred from homology"/>
<dbReference type="Gene3D" id="1.20.1260.140">
    <property type="entry name" value="Alternative oxidase"/>
    <property type="match status" value="1"/>
</dbReference>
<comment type="cofactor">
    <cofactor evidence="1">
        <name>Fe cation</name>
        <dbReference type="ChEBI" id="CHEBI:24875"/>
    </cofactor>
</comment>
<evidence type="ECO:0000313" key="15">
    <source>
        <dbReference type="EMBL" id="PXF40695.1"/>
    </source>
</evidence>
<keyword evidence="4" id="KW-0813">Transport</keyword>
<dbReference type="GO" id="GO:0010230">
    <property type="term" value="P:alternative respiration"/>
    <property type="evidence" value="ECO:0007669"/>
    <property type="project" value="TreeGrafter"/>
</dbReference>
<evidence type="ECO:0000256" key="5">
    <source>
        <dbReference type="ARBA" id="ARBA00022660"/>
    </source>
</evidence>
<feature type="transmembrane region" description="Helical" evidence="14">
    <location>
        <begin position="740"/>
        <end position="760"/>
    </location>
</feature>
<comment type="similarity">
    <text evidence="3">Belongs to the alternative oxidase family.</text>
</comment>
<evidence type="ECO:0000256" key="9">
    <source>
        <dbReference type="ARBA" id="ARBA00022989"/>
    </source>
</evidence>
<feature type="region of interest" description="Disordered" evidence="13">
    <location>
        <begin position="1"/>
        <end position="184"/>
    </location>
</feature>
<dbReference type="InterPro" id="IPR002680">
    <property type="entry name" value="AOX"/>
</dbReference>
<feature type="compositionally biased region" description="Pro residues" evidence="13">
    <location>
        <begin position="513"/>
        <end position="523"/>
    </location>
</feature>
<evidence type="ECO:0000256" key="12">
    <source>
        <dbReference type="ARBA" id="ARBA00023136"/>
    </source>
</evidence>
<evidence type="ECO:0000256" key="2">
    <source>
        <dbReference type="ARBA" id="ARBA00004370"/>
    </source>
</evidence>
<feature type="compositionally biased region" description="Basic and acidic residues" evidence="13">
    <location>
        <begin position="111"/>
        <end position="124"/>
    </location>
</feature>